<evidence type="ECO:0000313" key="1">
    <source>
        <dbReference type="EMBL" id="PHP65585.1"/>
    </source>
</evidence>
<name>A0A2G1QJ91_9HYPH</name>
<dbReference type="InterPro" id="IPR034756">
    <property type="entry name" value="T2SSM_b"/>
</dbReference>
<reference evidence="1 2" key="1">
    <citation type="submission" date="2017-10" db="EMBL/GenBank/DDBJ databases">
        <title>Sedimentibacterium mangrovi gen. nov., sp. nov., a novel member of family Phyllobacteriacea isolated from mangrove sediment.</title>
        <authorList>
            <person name="Liao H."/>
            <person name="Tian Y."/>
        </authorList>
    </citation>
    <scope>NUCLEOTIDE SEQUENCE [LARGE SCALE GENOMIC DNA]</scope>
    <source>
        <strain evidence="1 2">X9-2-2</strain>
    </source>
</reference>
<gene>
    <name evidence="1" type="ORF">CSC94_18505</name>
</gene>
<comment type="caution">
    <text evidence="1">The sequence shown here is derived from an EMBL/GenBank/DDBJ whole genome shotgun (WGS) entry which is preliminary data.</text>
</comment>
<dbReference type="NCBIfam" id="NF040576">
    <property type="entry name" value="T2SS_GspM_XpsM"/>
    <property type="match status" value="1"/>
</dbReference>
<organism evidence="1 2">
    <name type="scientific">Zhengella mangrovi</name>
    <dbReference type="NCBI Taxonomy" id="1982044"/>
    <lineage>
        <taxon>Bacteria</taxon>
        <taxon>Pseudomonadati</taxon>
        <taxon>Pseudomonadota</taxon>
        <taxon>Alphaproteobacteria</taxon>
        <taxon>Hyphomicrobiales</taxon>
        <taxon>Notoacmeibacteraceae</taxon>
        <taxon>Zhengella</taxon>
    </lineage>
</organism>
<evidence type="ECO:0008006" key="3">
    <source>
        <dbReference type="Google" id="ProtNLM"/>
    </source>
</evidence>
<dbReference type="EMBL" id="PDVP01000014">
    <property type="protein sequence ID" value="PHP65585.1"/>
    <property type="molecule type" value="Genomic_DNA"/>
</dbReference>
<accession>A0A2G1QJ91</accession>
<evidence type="ECO:0000313" key="2">
    <source>
        <dbReference type="Proteomes" id="UP000221168"/>
    </source>
</evidence>
<dbReference type="Proteomes" id="UP000221168">
    <property type="component" value="Unassembled WGS sequence"/>
</dbReference>
<dbReference type="Pfam" id="PF10741">
    <property type="entry name" value="T2SSM_b"/>
    <property type="match status" value="1"/>
</dbReference>
<protein>
    <recommendedName>
        <fullName evidence="3">General secretion pathway protein GspM</fullName>
    </recommendedName>
</protein>
<sequence>MARRMTGQASSTRIASLAAFLLLVAAALWSVLSLAMETGRDLDELARKRALLARMEEVVKRREQSADDPAGTVAQDPFLQAENGSAAAAQLQDHLVRELQAIGIAPKTVEVQARDLDPDLPESIGRVQVTAEFEFPEGDTSRILTMAESAYPALKIDRLEIRGAGRRGADLADVVYADDWRRLSATLAVSGYWLVGNDAR</sequence>
<proteinExistence type="predicted"/>
<keyword evidence="2" id="KW-1185">Reference proteome</keyword>
<dbReference type="AlphaFoldDB" id="A0A2G1QJ91"/>
<dbReference type="RefSeq" id="WP_099307857.1">
    <property type="nucleotide sequence ID" value="NZ_PDVP01000014.1"/>
</dbReference>